<sequence>MNKLRFIIPTLIQINVVVAILSIVFVIIMREQQAQMSALTQESVEPVLTSPPKEKENKGEYSAKTQQNKQKTESYQQQLQGLKAELQEYKNQNKLLMQANSSTKAELTALVSSEIGQLLSQQQRIAPRKENTGNTEVVPAQEKKPITVKPVKSTTDSPITEPQSNHSVQPSQPTKKVAIASSESGSLWVQESSKPSNISSQENPHNEEKTIEANESNGEQVAIAPDNDPEEILTSASPSANIKAVSKTSDAPLKLDNKIDIAVYYANNVAYGLAIAADAGHINPNTRMYNQVQTAIALLRKGETKEEAIRKAKVPPSVMNQLMKWGEDRPVNRLMKWEEKRPALAKQE</sequence>
<accession>E0UF37</accession>
<feature type="compositionally biased region" description="Basic and acidic residues" evidence="1">
    <location>
        <begin position="52"/>
        <end position="61"/>
    </location>
</feature>
<evidence type="ECO:0000256" key="2">
    <source>
        <dbReference type="SAM" id="Phobius"/>
    </source>
</evidence>
<feature type="compositionally biased region" description="Polar residues" evidence="1">
    <location>
        <begin position="63"/>
        <end position="73"/>
    </location>
</feature>
<dbReference type="eggNOG" id="ENOG5033J7T">
    <property type="taxonomic scope" value="Bacteria"/>
</dbReference>
<evidence type="ECO:0000256" key="1">
    <source>
        <dbReference type="SAM" id="MobiDB-lite"/>
    </source>
</evidence>
<evidence type="ECO:0000313" key="4">
    <source>
        <dbReference type="Proteomes" id="UP000008206"/>
    </source>
</evidence>
<feature type="region of interest" description="Disordered" evidence="1">
    <location>
        <begin position="120"/>
        <end position="217"/>
    </location>
</feature>
<feature type="compositionally biased region" description="Polar residues" evidence="1">
    <location>
        <begin position="152"/>
        <end position="174"/>
    </location>
</feature>
<keyword evidence="2" id="KW-0472">Membrane</keyword>
<feature type="compositionally biased region" description="Polar residues" evidence="1">
    <location>
        <begin position="181"/>
        <end position="203"/>
    </location>
</feature>
<dbReference type="KEGG" id="cyj:Cyan7822_2311"/>
<proteinExistence type="predicted"/>
<dbReference type="AlphaFoldDB" id="E0UF37"/>
<dbReference type="EMBL" id="CP002198">
    <property type="protein sequence ID" value="ADN14289.1"/>
    <property type="molecule type" value="Genomic_DNA"/>
</dbReference>
<keyword evidence="2" id="KW-1133">Transmembrane helix</keyword>
<dbReference type="Proteomes" id="UP000008206">
    <property type="component" value="Chromosome"/>
</dbReference>
<reference evidence="4" key="1">
    <citation type="journal article" date="2011" name="MBio">
        <title>Novel metabolic attributes of the genus Cyanothece, comprising a group of unicellular nitrogen-fixing Cyanobacteria.</title>
        <authorList>
            <person name="Bandyopadhyay A."/>
            <person name="Elvitigala T."/>
            <person name="Welsh E."/>
            <person name="Stockel J."/>
            <person name="Liberton M."/>
            <person name="Min H."/>
            <person name="Sherman L.A."/>
            <person name="Pakrasi H.B."/>
        </authorList>
    </citation>
    <scope>NUCLEOTIDE SEQUENCE [LARGE SCALE GENOMIC DNA]</scope>
    <source>
        <strain evidence="4">PCC 7822</strain>
    </source>
</reference>
<organism evidence="3 4">
    <name type="scientific">Gloeothece verrucosa (strain PCC 7822)</name>
    <name type="common">Cyanothece sp. (strain PCC 7822)</name>
    <dbReference type="NCBI Taxonomy" id="497965"/>
    <lineage>
        <taxon>Bacteria</taxon>
        <taxon>Bacillati</taxon>
        <taxon>Cyanobacteriota</taxon>
        <taxon>Cyanophyceae</taxon>
        <taxon>Oscillatoriophycideae</taxon>
        <taxon>Chroococcales</taxon>
        <taxon>Aphanothecaceae</taxon>
        <taxon>Gloeothece</taxon>
        <taxon>Gloeothece verrucosa</taxon>
    </lineage>
</organism>
<gene>
    <name evidence="3" type="ordered locus">Cyan7822_2311</name>
</gene>
<keyword evidence="4" id="KW-1185">Reference proteome</keyword>
<dbReference type="OrthoDB" id="428376at2"/>
<protein>
    <submittedName>
        <fullName evidence="3">Uncharacterized protein</fullName>
    </submittedName>
</protein>
<name>E0UF37_GLOV7</name>
<dbReference type="STRING" id="497965.Cyan7822_2311"/>
<feature type="transmembrane region" description="Helical" evidence="2">
    <location>
        <begin position="6"/>
        <end position="28"/>
    </location>
</feature>
<evidence type="ECO:0000313" key="3">
    <source>
        <dbReference type="EMBL" id="ADN14289.1"/>
    </source>
</evidence>
<dbReference type="RefSeq" id="WP_013322394.1">
    <property type="nucleotide sequence ID" value="NC_014501.1"/>
</dbReference>
<feature type="region of interest" description="Disordered" evidence="1">
    <location>
        <begin position="39"/>
        <end position="73"/>
    </location>
</feature>
<dbReference type="HOGENOM" id="CLU_796241_0_0_3"/>
<keyword evidence="2" id="KW-0812">Transmembrane</keyword>